<dbReference type="SMART" id="SM00174">
    <property type="entry name" value="RHO"/>
    <property type="match status" value="1"/>
</dbReference>
<feature type="compositionally biased region" description="Basic and acidic residues" evidence="6">
    <location>
        <begin position="190"/>
        <end position="200"/>
    </location>
</feature>
<keyword evidence="2" id="KW-0547">Nucleotide-binding</keyword>
<keyword evidence="8" id="KW-1185">Reference proteome</keyword>
<evidence type="ECO:0000256" key="6">
    <source>
        <dbReference type="SAM" id="MobiDB-lite"/>
    </source>
</evidence>
<proteinExistence type="inferred from homology"/>
<evidence type="ECO:0000256" key="4">
    <source>
        <dbReference type="ARBA" id="ARBA00023288"/>
    </source>
</evidence>
<evidence type="ECO:0000256" key="2">
    <source>
        <dbReference type="ARBA" id="ARBA00022741"/>
    </source>
</evidence>
<dbReference type="SMART" id="SM00175">
    <property type="entry name" value="RAB"/>
    <property type="match status" value="1"/>
</dbReference>
<evidence type="ECO:0000256" key="5">
    <source>
        <dbReference type="ARBA" id="ARBA00023289"/>
    </source>
</evidence>
<dbReference type="Gene3D" id="3.40.50.300">
    <property type="entry name" value="P-loop containing nucleotide triphosphate hydrolases"/>
    <property type="match status" value="1"/>
</dbReference>
<evidence type="ECO:0000256" key="1">
    <source>
        <dbReference type="ARBA" id="ARBA00006270"/>
    </source>
</evidence>
<name>A0ABN8SGJ5_9CNID</name>
<keyword evidence="4" id="KW-0449">Lipoprotein</keyword>
<dbReference type="SMART" id="SM00176">
    <property type="entry name" value="RAN"/>
    <property type="match status" value="1"/>
</dbReference>
<keyword evidence="5" id="KW-0636">Prenylation</keyword>
<dbReference type="SUPFAM" id="SSF52540">
    <property type="entry name" value="P-loop containing nucleoside triphosphate hydrolases"/>
    <property type="match status" value="1"/>
</dbReference>
<comment type="similarity">
    <text evidence="1">Belongs to the small GTPase superfamily. Rab family.</text>
</comment>
<reference evidence="7 8" key="1">
    <citation type="submission" date="2022-05" db="EMBL/GenBank/DDBJ databases">
        <authorList>
            <consortium name="Genoscope - CEA"/>
            <person name="William W."/>
        </authorList>
    </citation>
    <scope>NUCLEOTIDE SEQUENCE [LARGE SCALE GENOMIC DNA]</scope>
</reference>
<accession>A0ABN8SGJ5</accession>
<organism evidence="7 8">
    <name type="scientific">Porites lobata</name>
    <dbReference type="NCBI Taxonomy" id="104759"/>
    <lineage>
        <taxon>Eukaryota</taxon>
        <taxon>Metazoa</taxon>
        <taxon>Cnidaria</taxon>
        <taxon>Anthozoa</taxon>
        <taxon>Hexacorallia</taxon>
        <taxon>Scleractinia</taxon>
        <taxon>Fungiina</taxon>
        <taxon>Poritidae</taxon>
        <taxon>Porites</taxon>
    </lineage>
</organism>
<keyword evidence="3" id="KW-0342">GTP-binding</keyword>
<dbReference type="Pfam" id="PF00071">
    <property type="entry name" value="Ras"/>
    <property type="match status" value="1"/>
</dbReference>
<dbReference type="PANTHER" id="PTHR47980">
    <property type="entry name" value="LD44762P"/>
    <property type="match status" value="1"/>
</dbReference>
<evidence type="ECO:0000313" key="7">
    <source>
        <dbReference type="EMBL" id="CAH3189806.1"/>
    </source>
</evidence>
<sequence length="200" mass="23337">MAAKKSYDYLFKVLLIGDPGVEKNAILFRFSDDAFKSTFLWTIGIDFKLRTIELHGKKIKLQMWDTAGQERYSAITTSYYRGARGIILVYDITQEKTFENISKWLRNIEEHANEDVEKMILASKCHMEDRRIVSRENGEQLAKEHGVPFFEVSAKKNINIEEAFYKLAEKMLEKKLSTDNEETSQNIRVSDTEEKKGRCY</sequence>
<dbReference type="NCBIfam" id="TIGR00231">
    <property type="entry name" value="small_GTP"/>
    <property type="match status" value="1"/>
</dbReference>
<dbReference type="InterPro" id="IPR050305">
    <property type="entry name" value="Small_GTPase_Rab"/>
</dbReference>
<evidence type="ECO:0000256" key="3">
    <source>
        <dbReference type="ARBA" id="ARBA00023134"/>
    </source>
</evidence>
<dbReference type="EMBL" id="CALNXK010000766">
    <property type="protein sequence ID" value="CAH3189806.1"/>
    <property type="molecule type" value="Genomic_DNA"/>
</dbReference>
<protein>
    <recommendedName>
        <fullName evidence="9">Ras-related protein Rab-10</fullName>
    </recommendedName>
</protein>
<dbReference type="PRINTS" id="PR00449">
    <property type="entry name" value="RASTRNSFRMNG"/>
</dbReference>
<evidence type="ECO:0000313" key="8">
    <source>
        <dbReference type="Proteomes" id="UP001159405"/>
    </source>
</evidence>
<dbReference type="InterPro" id="IPR005225">
    <property type="entry name" value="Small_GTP-bd"/>
</dbReference>
<dbReference type="PROSITE" id="PS51419">
    <property type="entry name" value="RAB"/>
    <property type="match status" value="1"/>
</dbReference>
<dbReference type="Proteomes" id="UP001159405">
    <property type="component" value="Unassembled WGS sequence"/>
</dbReference>
<comment type="caution">
    <text evidence="7">The sequence shown here is derived from an EMBL/GenBank/DDBJ whole genome shotgun (WGS) entry which is preliminary data.</text>
</comment>
<dbReference type="PROSITE" id="PS51421">
    <property type="entry name" value="RAS"/>
    <property type="match status" value="1"/>
</dbReference>
<gene>
    <name evidence="7" type="ORF">PLOB_00044693</name>
</gene>
<evidence type="ECO:0008006" key="9">
    <source>
        <dbReference type="Google" id="ProtNLM"/>
    </source>
</evidence>
<dbReference type="InterPro" id="IPR001806">
    <property type="entry name" value="Small_GTPase"/>
</dbReference>
<feature type="region of interest" description="Disordered" evidence="6">
    <location>
        <begin position="177"/>
        <end position="200"/>
    </location>
</feature>
<dbReference type="InterPro" id="IPR027417">
    <property type="entry name" value="P-loop_NTPase"/>
</dbReference>
<dbReference type="SMART" id="SM00173">
    <property type="entry name" value="RAS"/>
    <property type="match status" value="1"/>
</dbReference>